<evidence type="ECO:0000313" key="8">
    <source>
        <dbReference type="Proteomes" id="UP000694843"/>
    </source>
</evidence>
<feature type="compositionally biased region" description="Polar residues" evidence="6">
    <location>
        <begin position="1"/>
        <end position="11"/>
    </location>
</feature>
<evidence type="ECO:0000259" key="7">
    <source>
        <dbReference type="PROSITE" id="PS50089"/>
    </source>
</evidence>
<evidence type="ECO:0000256" key="1">
    <source>
        <dbReference type="ARBA" id="ARBA00022017"/>
    </source>
</evidence>
<dbReference type="RefSeq" id="XP_047741196.1">
    <property type="nucleotide sequence ID" value="XM_047885240.1"/>
</dbReference>
<dbReference type="InterPro" id="IPR001841">
    <property type="entry name" value="Znf_RING"/>
</dbReference>
<keyword evidence="2" id="KW-0479">Metal-binding</keyword>
<dbReference type="SUPFAM" id="SSF57850">
    <property type="entry name" value="RING/U-box"/>
    <property type="match status" value="1"/>
</dbReference>
<proteinExistence type="predicted"/>
<evidence type="ECO:0000256" key="2">
    <source>
        <dbReference type="ARBA" id="ARBA00022723"/>
    </source>
</evidence>
<feature type="compositionally biased region" description="Polar residues" evidence="6">
    <location>
        <begin position="18"/>
        <end position="48"/>
    </location>
</feature>
<evidence type="ECO:0000256" key="4">
    <source>
        <dbReference type="ARBA" id="ARBA00022833"/>
    </source>
</evidence>
<reference evidence="9" key="1">
    <citation type="submission" date="2025-08" db="UniProtKB">
        <authorList>
            <consortium name="RefSeq"/>
        </authorList>
    </citation>
    <scope>IDENTIFICATION</scope>
    <source>
        <tissue evidence="9">Whole organism</tissue>
    </source>
</reference>
<dbReference type="PANTHER" id="PTHR12109">
    <property type="entry name" value="RING FINGER PROTEIN 141-RELATED"/>
    <property type="match status" value="1"/>
</dbReference>
<dbReference type="PROSITE" id="PS00518">
    <property type="entry name" value="ZF_RING_1"/>
    <property type="match status" value="1"/>
</dbReference>
<dbReference type="SMART" id="SM00184">
    <property type="entry name" value="RING"/>
    <property type="match status" value="1"/>
</dbReference>
<accession>A0A979FXG4</accession>
<dbReference type="InterPro" id="IPR017907">
    <property type="entry name" value="Znf_RING_CS"/>
</dbReference>
<name>A0A979FXG4_HYAAZ</name>
<evidence type="ECO:0000256" key="3">
    <source>
        <dbReference type="ARBA" id="ARBA00022771"/>
    </source>
</evidence>
<dbReference type="InterPro" id="IPR047126">
    <property type="entry name" value="RNF141-like"/>
</dbReference>
<dbReference type="CDD" id="cd16545">
    <property type="entry name" value="RING-HC_RNF141"/>
    <property type="match status" value="1"/>
</dbReference>
<protein>
    <recommendedName>
        <fullName evidence="1">RING finger protein 141</fullName>
    </recommendedName>
</protein>
<dbReference type="PANTHER" id="PTHR12109:SF3">
    <property type="entry name" value="RING FINGER PROTEIN 141"/>
    <property type="match status" value="1"/>
</dbReference>
<evidence type="ECO:0000256" key="5">
    <source>
        <dbReference type="PROSITE-ProRule" id="PRU00175"/>
    </source>
</evidence>
<keyword evidence="3 5" id="KW-0863">Zinc-finger</keyword>
<dbReference type="Proteomes" id="UP000694843">
    <property type="component" value="Unplaced"/>
</dbReference>
<dbReference type="InterPro" id="IPR013083">
    <property type="entry name" value="Znf_RING/FYVE/PHD"/>
</dbReference>
<feature type="region of interest" description="Disordered" evidence="6">
    <location>
        <begin position="1"/>
        <end position="48"/>
    </location>
</feature>
<dbReference type="AlphaFoldDB" id="A0A979FXG4"/>
<dbReference type="PROSITE" id="PS50089">
    <property type="entry name" value="ZF_RING_2"/>
    <property type="match status" value="1"/>
</dbReference>
<keyword evidence="8" id="KW-1185">Reference proteome</keyword>
<gene>
    <name evidence="9" type="primary">LOC108683278</name>
</gene>
<dbReference type="KEGG" id="hazt:108683278"/>
<feature type="domain" description="RING-type" evidence="7">
    <location>
        <begin position="294"/>
        <end position="330"/>
    </location>
</feature>
<dbReference type="GO" id="GO:0008270">
    <property type="term" value="F:zinc ion binding"/>
    <property type="evidence" value="ECO:0007669"/>
    <property type="project" value="UniProtKB-KW"/>
</dbReference>
<dbReference type="GeneID" id="108683278"/>
<organism evidence="8 9">
    <name type="scientific">Hyalella azteca</name>
    <name type="common">Amphipod</name>
    <dbReference type="NCBI Taxonomy" id="294128"/>
    <lineage>
        <taxon>Eukaryota</taxon>
        <taxon>Metazoa</taxon>
        <taxon>Ecdysozoa</taxon>
        <taxon>Arthropoda</taxon>
        <taxon>Crustacea</taxon>
        <taxon>Multicrustacea</taxon>
        <taxon>Malacostraca</taxon>
        <taxon>Eumalacostraca</taxon>
        <taxon>Peracarida</taxon>
        <taxon>Amphipoda</taxon>
        <taxon>Senticaudata</taxon>
        <taxon>Talitrida</taxon>
        <taxon>Talitroidea</taxon>
        <taxon>Hyalellidae</taxon>
        <taxon>Hyalella</taxon>
    </lineage>
</organism>
<evidence type="ECO:0000256" key="6">
    <source>
        <dbReference type="SAM" id="MobiDB-lite"/>
    </source>
</evidence>
<keyword evidence="4" id="KW-0862">Zinc</keyword>
<dbReference type="InterPro" id="IPR043400">
    <property type="entry name" value="RING-HC_RNF141"/>
</dbReference>
<dbReference type="Pfam" id="PF13920">
    <property type="entry name" value="zf-C3HC4_3"/>
    <property type="match status" value="1"/>
</dbReference>
<dbReference type="GO" id="GO:0004842">
    <property type="term" value="F:ubiquitin-protein transferase activity"/>
    <property type="evidence" value="ECO:0007669"/>
    <property type="project" value="TreeGrafter"/>
</dbReference>
<sequence>MGQTTSNNQGANRLHPSGQPNSRTNQASLTSNRNDASGVTSAQTSDVMTSDAGDISLGLGRSSDGNACVEQATAAVADDEPGIAQAGATNLSPPAPGAQVTDKISRSCAADLAGSAGLHMRDHLRSLHDQFMQQAGADYDIATATTLSYSQFLFYITKLNEICRRYEDGDGRVLVFAVKKGSDSSVFWKATVRIACVRYNTRTRCPESSRMLSIRQFLQVFRRISYECCSSTSPPCSPSGATDHNQATAAALATAAFSEALPAAGACAAAAAHVSCGAGGSSSSDDLDKELDECIICLERRPDVILPCAHAYCLPCIQQWEGERTCPVCREAVADADDTWVISEAPDEAQRTREIGAALMGLAEETSGDVK</sequence>
<evidence type="ECO:0000313" key="9">
    <source>
        <dbReference type="RefSeq" id="XP_047741196.1"/>
    </source>
</evidence>
<dbReference type="Gene3D" id="3.30.40.10">
    <property type="entry name" value="Zinc/RING finger domain, C3HC4 (zinc finger)"/>
    <property type="match status" value="1"/>
</dbReference>
<dbReference type="OrthoDB" id="1630758at2759"/>
<dbReference type="GO" id="GO:0051865">
    <property type="term" value="P:protein autoubiquitination"/>
    <property type="evidence" value="ECO:0007669"/>
    <property type="project" value="TreeGrafter"/>
</dbReference>